<dbReference type="PROSITE" id="PS51750">
    <property type="entry name" value="BRO_N"/>
    <property type="match status" value="1"/>
</dbReference>
<proteinExistence type="predicted"/>
<evidence type="ECO:0000259" key="1">
    <source>
        <dbReference type="PROSITE" id="PS51750"/>
    </source>
</evidence>
<evidence type="ECO:0000313" key="3">
    <source>
        <dbReference type="Proteomes" id="UP001491691"/>
    </source>
</evidence>
<organism evidence="2 3">
    <name type="scientific">Peptoniphilus senegalensis</name>
    <dbReference type="NCBI Taxonomy" id="1465757"/>
    <lineage>
        <taxon>Bacteria</taxon>
        <taxon>Bacillati</taxon>
        <taxon>Bacillota</taxon>
        <taxon>Tissierellia</taxon>
        <taxon>Tissierellales</taxon>
        <taxon>Peptoniphilaceae</taxon>
        <taxon>Peptoniphilus</taxon>
    </lineage>
</organism>
<dbReference type="SMART" id="SM01040">
    <property type="entry name" value="Bro-N"/>
    <property type="match status" value="1"/>
</dbReference>
<reference evidence="2 3" key="1">
    <citation type="submission" date="2024-04" db="EMBL/GenBank/DDBJ databases">
        <title>Human intestinal bacterial collection.</title>
        <authorList>
            <person name="Pauvert C."/>
            <person name="Hitch T.C.A."/>
            <person name="Clavel T."/>
        </authorList>
    </citation>
    <scope>NUCLEOTIDE SEQUENCE [LARGE SCALE GENOMIC DNA]</scope>
    <source>
        <strain evidence="2 3">CLA-SR-H019</strain>
    </source>
</reference>
<dbReference type="Pfam" id="PF02498">
    <property type="entry name" value="Bro-N"/>
    <property type="match status" value="1"/>
</dbReference>
<dbReference type="Proteomes" id="UP001491691">
    <property type="component" value="Unassembled WGS sequence"/>
</dbReference>
<sequence length="282" mass="32724">MEKENNMIQVFENKEVRSKWDSEKEEWYFSVEDVVSVLTESVDPKQYIKKMRNRDKELSSNWGTICTQVKMIAKDGKKRNIQAADMEGIFRIIQSIPSPKAEPFKLWLAKVGKERIDETIDPELAIQRAKETYLKKGYDEKWIQQRMFAIKARNQLTDQWKYHGVKGKEYAILTDALTVEWSGLTTREYKNLKHLTKENLRDNMSTLELTLNQLAEATATELTKTHNPQGFDENEKITRQGGKIAGDARKAIEEKTGKSIITSKNSIDFISENLKLENNKEN</sequence>
<accession>A0ABV1J2Y0</accession>
<protein>
    <submittedName>
        <fullName evidence="2">Bro-N domain-containing protein</fullName>
    </submittedName>
</protein>
<dbReference type="InterPro" id="IPR003497">
    <property type="entry name" value="BRO_N_domain"/>
</dbReference>
<comment type="caution">
    <text evidence="2">The sequence shown here is derived from an EMBL/GenBank/DDBJ whole genome shotgun (WGS) entry which is preliminary data.</text>
</comment>
<name>A0ABV1J2Y0_9FIRM</name>
<dbReference type="RefSeq" id="WP_349189368.1">
    <property type="nucleotide sequence ID" value="NZ_JBBNPP010000024.1"/>
</dbReference>
<gene>
    <name evidence="2" type="ORF">AAA073_08735</name>
</gene>
<feature type="domain" description="Bro-N" evidence="1">
    <location>
        <begin position="5"/>
        <end position="128"/>
    </location>
</feature>
<keyword evidence="3" id="KW-1185">Reference proteome</keyword>
<dbReference type="EMBL" id="JBBNPP010000024">
    <property type="protein sequence ID" value="MEQ3347516.1"/>
    <property type="molecule type" value="Genomic_DNA"/>
</dbReference>
<evidence type="ECO:0000313" key="2">
    <source>
        <dbReference type="EMBL" id="MEQ3347516.1"/>
    </source>
</evidence>